<gene>
    <name evidence="2" type="ORF">EYF80_018908</name>
</gene>
<feature type="region of interest" description="Disordered" evidence="1">
    <location>
        <begin position="1"/>
        <end position="27"/>
    </location>
</feature>
<evidence type="ECO:0000313" key="2">
    <source>
        <dbReference type="EMBL" id="TNN70923.1"/>
    </source>
</evidence>
<comment type="caution">
    <text evidence="2">The sequence shown here is derived from an EMBL/GenBank/DDBJ whole genome shotgun (WGS) entry which is preliminary data.</text>
</comment>
<reference evidence="2 3" key="1">
    <citation type="submission" date="2019-03" db="EMBL/GenBank/DDBJ databases">
        <title>First draft genome of Liparis tanakae, snailfish: a comprehensive survey of snailfish specific genes.</title>
        <authorList>
            <person name="Kim W."/>
            <person name="Song I."/>
            <person name="Jeong J.-H."/>
            <person name="Kim D."/>
            <person name="Kim S."/>
            <person name="Ryu S."/>
            <person name="Song J.Y."/>
            <person name="Lee S.K."/>
        </authorList>
    </citation>
    <scope>NUCLEOTIDE SEQUENCE [LARGE SCALE GENOMIC DNA]</scope>
    <source>
        <tissue evidence="2">Muscle</tissue>
    </source>
</reference>
<dbReference type="EMBL" id="SRLO01000157">
    <property type="protein sequence ID" value="TNN70923.1"/>
    <property type="molecule type" value="Genomic_DNA"/>
</dbReference>
<organism evidence="2 3">
    <name type="scientific">Liparis tanakae</name>
    <name type="common">Tanaka's snailfish</name>
    <dbReference type="NCBI Taxonomy" id="230148"/>
    <lineage>
        <taxon>Eukaryota</taxon>
        <taxon>Metazoa</taxon>
        <taxon>Chordata</taxon>
        <taxon>Craniata</taxon>
        <taxon>Vertebrata</taxon>
        <taxon>Euteleostomi</taxon>
        <taxon>Actinopterygii</taxon>
        <taxon>Neopterygii</taxon>
        <taxon>Teleostei</taxon>
        <taxon>Neoteleostei</taxon>
        <taxon>Acanthomorphata</taxon>
        <taxon>Eupercaria</taxon>
        <taxon>Perciformes</taxon>
        <taxon>Cottioidei</taxon>
        <taxon>Cottales</taxon>
        <taxon>Liparidae</taxon>
        <taxon>Liparis</taxon>
    </lineage>
</organism>
<accession>A0A4Z2I125</accession>
<keyword evidence="3" id="KW-1185">Reference proteome</keyword>
<dbReference type="Proteomes" id="UP000314294">
    <property type="component" value="Unassembled WGS sequence"/>
</dbReference>
<proteinExistence type="predicted"/>
<evidence type="ECO:0000256" key="1">
    <source>
        <dbReference type="SAM" id="MobiDB-lite"/>
    </source>
</evidence>
<name>A0A4Z2I125_9TELE</name>
<protein>
    <submittedName>
        <fullName evidence="2">Uncharacterized protein</fullName>
    </submittedName>
</protein>
<dbReference type="AlphaFoldDB" id="A0A4Z2I125"/>
<evidence type="ECO:0000313" key="3">
    <source>
        <dbReference type="Proteomes" id="UP000314294"/>
    </source>
</evidence>
<sequence>MRLWKATGAKGLKPSRRLQGEGSVKGEAVEEWGIEGVCLPRKTEESEREGAKEKKKADREKGDVLRVFPQLWLLSSCTTRGDKEGNWIGVGE</sequence>